<evidence type="ECO:0000259" key="9">
    <source>
        <dbReference type="Pfam" id="PF07660"/>
    </source>
</evidence>
<dbReference type="InterPro" id="IPR036942">
    <property type="entry name" value="Beta-barrel_TonB_sf"/>
</dbReference>
<keyword evidence="12" id="KW-1185">Reference proteome</keyword>
<dbReference type="SUPFAM" id="SSF56935">
    <property type="entry name" value="Porins"/>
    <property type="match status" value="1"/>
</dbReference>
<dbReference type="Gene3D" id="2.170.130.10">
    <property type="entry name" value="TonB-dependent receptor, plug domain"/>
    <property type="match status" value="1"/>
</dbReference>
<keyword evidence="6 7" id="KW-0998">Cell outer membrane</keyword>
<dbReference type="InterPro" id="IPR011662">
    <property type="entry name" value="Secretin/TonB_short_N"/>
</dbReference>
<keyword evidence="5 7" id="KW-0472">Membrane</keyword>
<evidence type="ECO:0000256" key="1">
    <source>
        <dbReference type="ARBA" id="ARBA00004571"/>
    </source>
</evidence>
<evidence type="ECO:0000256" key="4">
    <source>
        <dbReference type="ARBA" id="ARBA00022692"/>
    </source>
</evidence>
<proteinExistence type="inferred from homology"/>
<feature type="domain" description="Secretin/TonB short N-terminal" evidence="9">
    <location>
        <begin position="47"/>
        <end position="97"/>
    </location>
</feature>
<gene>
    <name evidence="11" type="ORF">MKQ68_12770</name>
</gene>
<keyword evidence="3 7" id="KW-1134">Transmembrane beta strand</keyword>
<feature type="domain" description="TonB-dependent receptor plug" evidence="10">
    <location>
        <begin position="202"/>
        <end position="326"/>
    </location>
</feature>
<dbReference type="InterPro" id="IPR012910">
    <property type="entry name" value="Plug_dom"/>
</dbReference>
<name>A0ABY6IX42_9BACT</name>
<keyword evidence="8" id="KW-0732">Signal</keyword>
<dbReference type="Pfam" id="PF07660">
    <property type="entry name" value="STN"/>
    <property type="match status" value="1"/>
</dbReference>
<evidence type="ECO:0000313" key="12">
    <source>
        <dbReference type="Proteomes" id="UP001162741"/>
    </source>
</evidence>
<comment type="similarity">
    <text evidence="7">Belongs to the TonB-dependent receptor family.</text>
</comment>
<sequence>MRLFSILMFTAAMAVSGKPSAQTITYTGKNVPLKQVFTAIEKQTGFLVFASRDVLADATTVSIAVKNMPLQTFLDEVLKNQPLRARMEGKTIFLSRKATASTSPAPPQASPLRVRVMGATGNALSGATIFNKRTKNSGITNAEGIADIKANAGDVLLISFVGYVTQEVTVKDATAPLYISLNASNSKLDEVQIIAYGTTSKRLNTGAVTTVKAEDIEKQPVSNPIIALAGRVPGLAIQQTTGAPGAAVRFNIRGVNSISGVNDPFIIIDGVPFSSTNISMNRGSTLGAFGGASPLDAINPADIASIEVLKDADATAIYGSRGANGVILITTKKGKSGKTGLNVNVYHGLGKVGKQMEMLSTRQYLDMRYEAFANDGVDWRSPSVIANDLKTWDTTRYTNWQDMIVGGTAKYTSAQVGVSGGNQQTQYSLTGNYWKETTVYPGSFYNKKLSGRAGINHRSADDRLRMEFSTFYTYNDNYFPSFNPYNDALYIAPHAPAVYNADGSFNWENGSFRNPLANLKNTQSITSYNLNSSLLLSYRLLKGLSAKANIGYNKVDYHTSTLNPQAGLDPFNADPTNNSAHYADLANTGWNAEPYLDYQASLLGGKLNAMLGTTFQAQSRTNSGVDGFNFLDDALMNNPASAQERVVAPTTIAKYRYNAVFGRLNYNYQDKYIANLTMRRDGSSRFGPGRQFGNFGAVGLAWIFSEEKFMQPFSGILSYGKLRGSYGITGSDAIGDYAYLSTYSVATNATAGRVALRPDRLFNPDYGWESNQKTDIELELGFIDNRIMLSANYYRNRSSNQLVGIPMPAMTGFTSINSNLPATVQNTGVELSLNTVNIKRKDFTWSTSMNMSLPKNKLVAYPNLALSSHATSYIVGKPLQLSMLYNLVGVNPATGVNIYRDANGKDTSFINSMFFTRADRTVLLNTGPRIYGGLTNEFQYKNFHFDFLVIYNWKIRNNDIATMTGVPGLANNIPLYVYENAWRKEGDHAKFQKFTQRTTSPAYRSAPSSSSSAYFSEVFFLRLNNLSFSYTLPEAWQKKIHTSNCRVYLQGQNLFTISDFKGVDPETGTTSMPLMRIMTAGIQFNL</sequence>
<evidence type="ECO:0000259" key="10">
    <source>
        <dbReference type="Pfam" id="PF07715"/>
    </source>
</evidence>
<organism evidence="11 12">
    <name type="scientific">Chitinophaga horti</name>
    <dbReference type="NCBI Taxonomy" id="2920382"/>
    <lineage>
        <taxon>Bacteria</taxon>
        <taxon>Pseudomonadati</taxon>
        <taxon>Bacteroidota</taxon>
        <taxon>Chitinophagia</taxon>
        <taxon>Chitinophagales</taxon>
        <taxon>Chitinophagaceae</taxon>
        <taxon>Chitinophaga</taxon>
    </lineage>
</organism>
<feature type="signal peptide" evidence="8">
    <location>
        <begin position="1"/>
        <end position="21"/>
    </location>
</feature>
<dbReference type="SUPFAM" id="SSF49464">
    <property type="entry name" value="Carboxypeptidase regulatory domain-like"/>
    <property type="match status" value="1"/>
</dbReference>
<evidence type="ECO:0000313" key="11">
    <source>
        <dbReference type="EMBL" id="UYQ90967.1"/>
    </source>
</evidence>
<dbReference type="RefSeq" id="WP_264279463.1">
    <property type="nucleotide sequence ID" value="NZ_CP107006.1"/>
</dbReference>
<comment type="subcellular location">
    <subcellularLocation>
        <location evidence="1 7">Cell outer membrane</location>
        <topology evidence="1 7">Multi-pass membrane protein</topology>
    </subcellularLocation>
</comment>
<dbReference type="Pfam" id="PF13715">
    <property type="entry name" value="CarbopepD_reg_2"/>
    <property type="match status" value="1"/>
</dbReference>
<dbReference type="InterPro" id="IPR039426">
    <property type="entry name" value="TonB-dep_rcpt-like"/>
</dbReference>
<dbReference type="EMBL" id="CP107006">
    <property type="protein sequence ID" value="UYQ90967.1"/>
    <property type="molecule type" value="Genomic_DNA"/>
</dbReference>
<dbReference type="InterPro" id="IPR037066">
    <property type="entry name" value="Plug_dom_sf"/>
</dbReference>
<dbReference type="InterPro" id="IPR023997">
    <property type="entry name" value="TonB-dep_OMP_SusC/RagA_CS"/>
</dbReference>
<evidence type="ECO:0000256" key="6">
    <source>
        <dbReference type="ARBA" id="ARBA00023237"/>
    </source>
</evidence>
<evidence type="ECO:0000256" key="5">
    <source>
        <dbReference type="ARBA" id="ARBA00023136"/>
    </source>
</evidence>
<reference evidence="11" key="1">
    <citation type="submission" date="2022-10" db="EMBL/GenBank/DDBJ databases">
        <title>Chitinophaga sp. nov., isolated from soil.</title>
        <authorList>
            <person name="Jeon C.O."/>
        </authorList>
    </citation>
    <scope>NUCLEOTIDE SEQUENCE</scope>
    <source>
        <strain evidence="11">R8</strain>
    </source>
</reference>
<dbReference type="InterPro" id="IPR008969">
    <property type="entry name" value="CarboxyPept-like_regulatory"/>
</dbReference>
<dbReference type="Pfam" id="PF07715">
    <property type="entry name" value="Plug"/>
    <property type="match status" value="1"/>
</dbReference>
<dbReference type="NCBIfam" id="TIGR04057">
    <property type="entry name" value="SusC_RagA_signa"/>
    <property type="match status" value="1"/>
</dbReference>
<evidence type="ECO:0000256" key="3">
    <source>
        <dbReference type="ARBA" id="ARBA00022452"/>
    </source>
</evidence>
<keyword evidence="2 7" id="KW-0813">Transport</keyword>
<dbReference type="PROSITE" id="PS52016">
    <property type="entry name" value="TONB_DEPENDENT_REC_3"/>
    <property type="match status" value="1"/>
</dbReference>
<dbReference type="Proteomes" id="UP001162741">
    <property type="component" value="Chromosome"/>
</dbReference>
<dbReference type="InterPro" id="IPR023996">
    <property type="entry name" value="TonB-dep_OMP_SusC/RagA"/>
</dbReference>
<evidence type="ECO:0000256" key="8">
    <source>
        <dbReference type="SAM" id="SignalP"/>
    </source>
</evidence>
<keyword evidence="4 7" id="KW-0812">Transmembrane</keyword>
<evidence type="ECO:0000256" key="7">
    <source>
        <dbReference type="PROSITE-ProRule" id="PRU01360"/>
    </source>
</evidence>
<dbReference type="Gene3D" id="3.55.50.30">
    <property type="match status" value="1"/>
</dbReference>
<protein>
    <submittedName>
        <fullName evidence="11">SusC/RagA family TonB-linked outer membrane protein</fullName>
    </submittedName>
</protein>
<dbReference type="NCBIfam" id="TIGR04056">
    <property type="entry name" value="OMP_RagA_SusC"/>
    <property type="match status" value="1"/>
</dbReference>
<dbReference type="Gene3D" id="2.40.170.20">
    <property type="entry name" value="TonB-dependent receptor, beta-barrel domain"/>
    <property type="match status" value="1"/>
</dbReference>
<accession>A0ABY6IX42</accession>
<feature type="chain" id="PRO_5046958689" evidence="8">
    <location>
        <begin position="22"/>
        <end position="1086"/>
    </location>
</feature>
<evidence type="ECO:0000256" key="2">
    <source>
        <dbReference type="ARBA" id="ARBA00022448"/>
    </source>
</evidence>